<dbReference type="AlphaFoldDB" id="A0A455SD86"/>
<organism evidence="1">
    <name type="scientific">Thermosporothrix sp. COM3</name>
    <dbReference type="NCBI Taxonomy" id="2490863"/>
    <lineage>
        <taxon>Bacteria</taxon>
        <taxon>Bacillati</taxon>
        <taxon>Chloroflexota</taxon>
        <taxon>Ktedonobacteria</taxon>
        <taxon>Ktedonobacterales</taxon>
        <taxon>Thermosporotrichaceae</taxon>
        <taxon>Thermosporothrix</taxon>
    </lineage>
</organism>
<proteinExistence type="predicted"/>
<protein>
    <submittedName>
        <fullName evidence="1">Uncharacterized protein</fullName>
    </submittedName>
</protein>
<accession>A0A455SD86</accession>
<name>A0A455SD86_9CHLR</name>
<sequence length="89" mass="10159">MELEEVKKKIFFFARVLAKGESQRRDVVLKEGVWLPTTGTEPELVLFDVWGMSRVLCFLKPFLTPCCCDRLLVSLRRAGLRDDGEGGRV</sequence>
<evidence type="ECO:0000313" key="1">
    <source>
        <dbReference type="EMBL" id="BBH85271.1"/>
    </source>
</evidence>
<reference evidence="1" key="1">
    <citation type="submission" date="2018-12" db="EMBL/GenBank/DDBJ databases">
        <title>Novel natural products biosynthetic potential of the class Ktedonobacteria.</title>
        <authorList>
            <person name="Zheng Y."/>
            <person name="Saitou A."/>
            <person name="Wang C.M."/>
            <person name="Toyoda A."/>
            <person name="Minakuchi Y."/>
            <person name="Sekiguchi Y."/>
            <person name="Ueda K."/>
            <person name="Takano H."/>
            <person name="Sakai Y."/>
            <person name="Yokota A."/>
            <person name="Yabe S."/>
        </authorList>
    </citation>
    <scope>NUCLEOTIDE SEQUENCE</scope>
    <source>
        <strain evidence="1">COM3</strain>
    </source>
</reference>
<dbReference type="EMBL" id="AP019376">
    <property type="protein sequence ID" value="BBH85271.1"/>
    <property type="molecule type" value="Genomic_DNA"/>
</dbReference>
<gene>
    <name evidence="1" type="ORF">KTC_00220</name>
</gene>